<evidence type="ECO:0000313" key="2">
    <source>
        <dbReference type="Proteomes" id="UP000288293"/>
    </source>
</evidence>
<gene>
    <name evidence="1" type="ORF">CWE09_09505</name>
</gene>
<keyword evidence="2" id="KW-1185">Reference proteome</keyword>
<protein>
    <submittedName>
        <fullName evidence="1">DUF1826 domain-containing protein</fullName>
    </submittedName>
</protein>
<name>A0A432WA99_9GAMM</name>
<dbReference type="Proteomes" id="UP000288293">
    <property type="component" value="Unassembled WGS sequence"/>
</dbReference>
<proteinExistence type="predicted"/>
<dbReference type="InterPro" id="IPR014955">
    <property type="entry name" value="DUF1826"/>
</dbReference>
<sequence length="220" mass="24753">MHNSELQDQELLTRVSRNAVFSQDVDVLTHIFNEDINLAGWQRQLSSQIQQYLVYLIGSGFNQLRCITRLNDLVDVLQQELPEHAAKAAFVEDVYQVADMYACLMEAEELGVRLTKLTAAMCPRFHTDKLPCRLITTYAGCGSEWLPDNAVNRDYLGPQGHGKETRLYADQQDKIQQLASGEVALFKGDGWQGHENRGIVHRSPALAPGQSRIILTLDGR</sequence>
<dbReference type="RefSeq" id="WP_126803719.1">
    <property type="nucleotide sequence ID" value="NZ_PIPL01000001.1"/>
</dbReference>
<organism evidence="1 2">
    <name type="scientific">Aliidiomarina minuta</name>
    <dbReference type="NCBI Taxonomy" id="880057"/>
    <lineage>
        <taxon>Bacteria</taxon>
        <taxon>Pseudomonadati</taxon>
        <taxon>Pseudomonadota</taxon>
        <taxon>Gammaproteobacteria</taxon>
        <taxon>Alteromonadales</taxon>
        <taxon>Idiomarinaceae</taxon>
        <taxon>Aliidiomarina</taxon>
    </lineage>
</organism>
<dbReference type="OrthoDB" id="5342505at2"/>
<accession>A0A432WA99</accession>
<dbReference type="EMBL" id="PIPL01000001">
    <property type="protein sequence ID" value="RUO26906.1"/>
    <property type="molecule type" value="Genomic_DNA"/>
</dbReference>
<dbReference type="Pfam" id="PF08856">
    <property type="entry name" value="DUF1826"/>
    <property type="match status" value="1"/>
</dbReference>
<dbReference type="AlphaFoldDB" id="A0A432WA99"/>
<evidence type="ECO:0000313" key="1">
    <source>
        <dbReference type="EMBL" id="RUO26906.1"/>
    </source>
</evidence>
<comment type="caution">
    <text evidence="1">The sequence shown here is derived from an EMBL/GenBank/DDBJ whole genome shotgun (WGS) entry which is preliminary data.</text>
</comment>
<reference evidence="1 2" key="1">
    <citation type="journal article" date="2011" name="Front. Microbiol.">
        <title>Genomic signatures of strain selection and enhancement in Bacillus atrophaeus var. globigii, a historical biowarfare simulant.</title>
        <authorList>
            <person name="Gibbons H.S."/>
            <person name="Broomall S.M."/>
            <person name="McNew L.A."/>
            <person name="Daligault H."/>
            <person name="Chapman C."/>
            <person name="Bruce D."/>
            <person name="Karavis M."/>
            <person name="Krepps M."/>
            <person name="McGregor P.A."/>
            <person name="Hong C."/>
            <person name="Park K.H."/>
            <person name="Akmal A."/>
            <person name="Feldman A."/>
            <person name="Lin J.S."/>
            <person name="Chang W.E."/>
            <person name="Higgs B.W."/>
            <person name="Demirev P."/>
            <person name="Lindquist J."/>
            <person name="Liem A."/>
            <person name="Fochler E."/>
            <person name="Read T.D."/>
            <person name="Tapia R."/>
            <person name="Johnson S."/>
            <person name="Bishop-Lilly K.A."/>
            <person name="Detter C."/>
            <person name="Han C."/>
            <person name="Sozhamannan S."/>
            <person name="Rosenzweig C.N."/>
            <person name="Skowronski E.W."/>
        </authorList>
    </citation>
    <scope>NUCLEOTIDE SEQUENCE [LARGE SCALE GENOMIC DNA]</scope>
    <source>
        <strain evidence="1 2">MLST1</strain>
    </source>
</reference>